<organism evidence="2 3">
    <name type="scientific">Candidatus Woesebacteria bacterium RIFCSPHIGHO2_01_FULL_39_28</name>
    <dbReference type="NCBI Taxonomy" id="1802496"/>
    <lineage>
        <taxon>Bacteria</taxon>
        <taxon>Candidatus Woeseibacteriota</taxon>
    </lineage>
</organism>
<evidence type="ECO:0000313" key="2">
    <source>
        <dbReference type="EMBL" id="OGM25745.1"/>
    </source>
</evidence>
<gene>
    <name evidence="2" type="ORF">A2627_01585</name>
</gene>
<evidence type="ECO:0000313" key="3">
    <source>
        <dbReference type="Proteomes" id="UP000178851"/>
    </source>
</evidence>
<sequence length="85" mass="9924">MTSDYYVNKYFETSDLGLAAALVTASYPIDHLDKHDNSKVKFVFSRDDGMDEIIQLYWANELKLSLLSYFNNLKMLKNRIYSNES</sequence>
<dbReference type="EMBL" id="MGGI01000020">
    <property type="protein sequence ID" value="OGM25745.1"/>
    <property type="molecule type" value="Genomic_DNA"/>
</dbReference>
<evidence type="ECO:0000259" key="1">
    <source>
        <dbReference type="Pfam" id="PF18903"/>
    </source>
</evidence>
<reference evidence="2 3" key="1">
    <citation type="journal article" date="2016" name="Nat. Commun.">
        <title>Thousands of microbial genomes shed light on interconnected biogeochemical processes in an aquifer system.</title>
        <authorList>
            <person name="Anantharaman K."/>
            <person name="Brown C.T."/>
            <person name="Hug L.A."/>
            <person name="Sharon I."/>
            <person name="Castelle C.J."/>
            <person name="Probst A.J."/>
            <person name="Thomas B.C."/>
            <person name="Singh A."/>
            <person name="Wilkins M.J."/>
            <person name="Karaoz U."/>
            <person name="Brodie E.L."/>
            <person name="Williams K.H."/>
            <person name="Hubbard S.S."/>
            <person name="Banfield J.F."/>
        </authorList>
    </citation>
    <scope>NUCLEOTIDE SEQUENCE [LARGE SCALE GENOMIC DNA]</scope>
</reference>
<accession>A0A1F7YGV2</accession>
<dbReference type="Proteomes" id="UP000178851">
    <property type="component" value="Unassembled WGS sequence"/>
</dbReference>
<dbReference type="Pfam" id="PF18903">
    <property type="entry name" value="DUF5659"/>
    <property type="match status" value="1"/>
</dbReference>
<feature type="domain" description="DUF5659" evidence="1">
    <location>
        <begin position="8"/>
        <end position="82"/>
    </location>
</feature>
<dbReference type="AlphaFoldDB" id="A0A1F7YGV2"/>
<proteinExistence type="predicted"/>
<dbReference type="InterPro" id="IPR043718">
    <property type="entry name" value="DUF5659"/>
</dbReference>
<comment type="caution">
    <text evidence="2">The sequence shown here is derived from an EMBL/GenBank/DDBJ whole genome shotgun (WGS) entry which is preliminary data.</text>
</comment>
<name>A0A1F7YGV2_9BACT</name>
<protein>
    <recommendedName>
        <fullName evidence="1">DUF5659 domain-containing protein</fullName>
    </recommendedName>
</protein>